<name>A0ABP2YST3_STASI</name>
<accession>A0ABP2YST3</accession>
<dbReference type="PANTHER" id="PTHR37312">
    <property type="entry name" value="MEMBRANE-BOUND ACYLTRANSFERASE YKRP-RELATED"/>
    <property type="match status" value="1"/>
</dbReference>
<dbReference type="GO" id="GO:0016746">
    <property type="term" value="F:acyltransferase activity"/>
    <property type="evidence" value="ECO:0007669"/>
    <property type="project" value="UniProtKB-KW"/>
</dbReference>
<dbReference type="RefSeq" id="WP_002480461.1">
    <property type="nucleotide sequence ID" value="NZ_AXDY01000007.1"/>
</dbReference>
<proteinExistence type="inferred from homology"/>
<dbReference type="Pfam" id="PF01757">
    <property type="entry name" value="Acyl_transf_3"/>
    <property type="match status" value="1"/>
</dbReference>
<dbReference type="EMBL" id="AXDY01000007">
    <property type="protein sequence ID" value="ERS93097.1"/>
    <property type="molecule type" value="Genomic_DNA"/>
</dbReference>
<feature type="transmembrane region" description="Helical" evidence="3">
    <location>
        <begin position="134"/>
        <end position="151"/>
    </location>
</feature>
<feature type="transmembrane region" description="Helical" evidence="3">
    <location>
        <begin position="110"/>
        <end position="129"/>
    </location>
</feature>
<organism evidence="5 6">
    <name type="scientific">Staphylococcus simulans UMC-CNS-990</name>
    <dbReference type="NCBI Taxonomy" id="1405498"/>
    <lineage>
        <taxon>Bacteria</taxon>
        <taxon>Bacillati</taxon>
        <taxon>Bacillota</taxon>
        <taxon>Bacilli</taxon>
        <taxon>Bacillales</taxon>
        <taxon>Staphylococcaceae</taxon>
        <taxon>Staphylococcus</taxon>
    </lineage>
</organism>
<feature type="transmembrane region" description="Helical" evidence="3">
    <location>
        <begin position="41"/>
        <end position="62"/>
    </location>
</feature>
<comment type="subcellular location">
    <subcellularLocation>
        <location evidence="1">Membrane</location>
    </subcellularLocation>
</comment>
<feature type="transmembrane region" description="Helical" evidence="3">
    <location>
        <begin position="74"/>
        <end position="95"/>
    </location>
</feature>
<feature type="transmembrane region" description="Helical" evidence="3">
    <location>
        <begin position="189"/>
        <end position="207"/>
    </location>
</feature>
<evidence type="ECO:0000313" key="5">
    <source>
        <dbReference type="EMBL" id="ERS93097.1"/>
    </source>
</evidence>
<feature type="transmembrane region" description="Helical" evidence="3">
    <location>
        <begin position="12"/>
        <end position="29"/>
    </location>
</feature>
<feature type="transmembrane region" description="Helical" evidence="3">
    <location>
        <begin position="235"/>
        <end position="256"/>
    </location>
</feature>
<keyword evidence="5" id="KW-0808">Transferase</keyword>
<dbReference type="InterPro" id="IPR052734">
    <property type="entry name" value="Nod_factor_acetyltransferase"/>
</dbReference>
<gene>
    <name evidence="5" type="ORF">SSIM_09140</name>
</gene>
<feature type="transmembrane region" description="Helical" evidence="3">
    <location>
        <begin position="157"/>
        <end position="177"/>
    </location>
</feature>
<comment type="caution">
    <text evidence="5">The sequence shown here is derived from an EMBL/GenBank/DDBJ whole genome shotgun (WGS) entry which is preliminary data.</text>
</comment>
<evidence type="ECO:0000256" key="3">
    <source>
        <dbReference type="SAM" id="Phobius"/>
    </source>
</evidence>
<protein>
    <submittedName>
        <fullName evidence="5">Acyltransferase</fullName>
    </submittedName>
</protein>
<keyword evidence="6" id="KW-1185">Reference proteome</keyword>
<keyword evidence="3" id="KW-0812">Transmembrane</keyword>
<reference evidence="5 6" key="1">
    <citation type="journal article" date="2013" name="Genome Announc.">
        <title>Draft Genome Sequence of Staphylococcus simulans UMC-CNS-990, Isolated from a Case of Chronic Bovine Mastitis.</title>
        <authorList>
            <person name="Calcutt M.J."/>
            <person name="Foecking M.F."/>
            <person name="Hsieh H.Y."/>
            <person name="Perry J."/>
            <person name="Stewart G.C."/>
            <person name="Middleton J.R."/>
        </authorList>
    </citation>
    <scope>NUCLEOTIDE SEQUENCE [LARGE SCALE GENOMIC DNA]</scope>
    <source>
        <strain evidence="5 6">UMC-CNS-990</strain>
    </source>
</reference>
<feature type="transmembrane region" description="Helical" evidence="3">
    <location>
        <begin position="268"/>
        <end position="288"/>
    </location>
</feature>
<dbReference type="GeneID" id="77332061"/>
<keyword evidence="5" id="KW-0012">Acyltransferase</keyword>
<dbReference type="Proteomes" id="UP000017131">
    <property type="component" value="Unassembled WGS sequence"/>
</dbReference>
<evidence type="ECO:0000256" key="2">
    <source>
        <dbReference type="ARBA" id="ARBA00007400"/>
    </source>
</evidence>
<evidence type="ECO:0000259" key="4">
    <source>
        <dbReference type="Pfam" id="PF01757"/>
    </source>
</evidence>
<evidence type="ECO:0000313" key="6">
    <source>
        <dbReference type="Proteomes" id="UP000017131"/>
    </source>
</evidence>
<keyword evidence="3" id="KW-0472">Membrane</keyword>
<dbReference type="InterPro" id="IPR002656">
    <property type="entry name" value="Acyl_transf_3_dom"/>
</dbReference>
<evidence type="ECO:0000256" key="1">
    <source>
        <dbReference type="ARBA" id="ARBA00004370"/>
    </source>
</evidence>
<sequence length="336" mass="39032">MHKSLSHRDYYFDNARAFLIYLVVFGHLLNPYVEGHKHMGALYLLIYSFHMPSFLFISGYFAKNIGKPDHLEKVAKKLLVPYFVFFSFFSIYYYLTGKSSHLQLDPFDPVFALWFLITLFIFHVVLVIVKNYKAYYVLPIAVIVSLLAGFSSDIDGYMSYSRTIVFFPIFYLGFLMNKHQAMLLRNKKLIPISLLILVGFYIVYMIHPINSDWLLGSSPYSSLDGPDVYSPLKRLLLYIIICATMFSFLNLIPSGLHWFTYIGQRTMYIYLLHGIAIGLIRGFKLYPFQDPVTLWTYLYLIGLTALIVYLLSTNFVAKWTNPVINLKSPSKFKSKL</sequence>
<keyword evidence="3" id="KW-1133">Transmembrane helix</keyword>
<comment type="similarity">
    <text evidence="2">Belongs to the acyltransferase 3 family.</text>
</comment>
<feature type="domain" description="Acyltransferase 3" evidence="4">
    <location>
        <begin position="10"/>
        <end position="311"/>
    </location>
</feature>
<feature type="transmembrane region" description="Helical" evidence="3">
    <location>
        <begin position="294"/>
        <end position="317"/>
    </location>
</feature>
<dbReference type="PANTHER" id="PTHR37312:SF1">
    <property type="entry name" value="MEMBRANE-BOUND ACYLTRANSFERASE YKRP-RELATED"/>
    <property type="match status" value="1"/>
</dbReference>